<dbReference type="KEGG" id="sind:105161379"/>
<evidence type="ECO:0000256" key="2">
    <source>
        <dbReference type="ARBA" id="ARBA00009965"/>
    </source>
</evidence>
<dbReference type="GO" id="GO:0005384">
    <property type="term" value="F:manganese ion transmembrane transporter activity"/>
    <property type="evidence" value="ECO:0007669"/>
    <property type="project" value="TreeGrafter"/>
</dbReference>
<dbReference type="InterPro" id="IPR017187">
    <property type="entry name" value="EIN2"/>
</dbReference>
<keyword evidence="5 7" id="KW-0472">Membrane</keyword>
<feature type="transmembrane region" description="Helical" evidence="7">
    <location>
        <begin position="196"/>
        <end position="214"/>
    </location>
</feature>
<dbReference type="GO" id="GO:0009873">
    <property type="term" value="P:ethylene-activated signaling pathway"/>
    <property type="evidence" value="ECO:0007669"/>
    <property type="project" value="InterPro"/>
</dbReference>
<evidence type="ECO:0000256" key="4">
    <source>
        <dbReference type="ARBA" id="ARBA00022989"/>
    </source>
</evidence>
<evidence type="ECO:0000256" key="3">
    <source>
        <dbReference type="ARBA" id="ARBA00022692"/>
    </source>
</evidence>
<dbReference type="AlphaFoldDB" id="A0A6I9T9S1"/>
<dbReference type="RefSeq" id="XP_011077341.1">
    <property type="nucleotide sequence ID" value="XM_011079039.2"/>
</dbReference>
<evidence type="ECO:0000313" key="9">
    <source>
        <dbReference type="RefSeq" id="XP_011077340.1"/>
    </source>
</evidence>
<keyword evidence="4 7" id="KW-1133">Transmembrane helix</keyword>
<dbReference type="GO" id="GO:0034755">
    <property type="term" value="P:iron ion transmembrane transport"/>
    <property type="evidence" value="ECO:0007669"/>
    <property type="project" value="TreeGrafter"/>
</dbReference>
<accession>A0A6I9T9S1</accession>
<dbReference type="Gramene" id="SIN_1005478.t">
    <property type="protein sequence ID" value="SIN_1005478.t"/>
    <property type="gene ID" value="SIN_1005478"/>
</dbReference>
<comment type="similarity">
    <text evidence="2">Belongs to the NRAMP (TC 2.A.55) family.</text>
</comment>
<proteinExistence type="inferred from homology"/>
<gene>
    <name evidence="9 10 11" type="primary">LOC105161379</name>
</gene>
<dbReference type="PANTHER" id="PTHR11706">
    <property type="entry name" value="SOLUTE CARRIER PROTEIN FAMILY 11 MEMBER"/>
    <property type="match status" value="1"/>
</dbReference>
<dbReference type="GO" id="GO:0005886">
    <property type="term" value="C:plasma membrane"/>
    <property type="evidence" value="ECO:0007669"/>
    <property type="project" value="TreeGrafter"/>
</dbReference>
<feature type="transmembrane region" description="Helical" evidence="7">
    <location>
        <begin position="120"/>
        <end position="149"/>
    </location>
</feature>
<dbReference type="PIRSF" id="PIRSF037378">
    <property type="entry name" value="EIN2"/>
    <property type="match status" value="1"/>
</dbReference>
<dbReference type="RefSeq" id="XP_011077340.1">
    <property type="nucleotide sequence ID" value="XM_011079038.2"/>
</dbReference>
<evidence type="ECO:0000313" key="8">
    <source>
        <dbReference type="Proteomes" id="UP000504604"/>
    </source>
</evidence>
<dbReference type="Proteomes" id="UP000504604">
    <property type="component" value="Linkage group LG5"/>
</dbReference>
<dbReference type="Pfam" id="PF01566">
    <property type="entry name" value="Nramp"/>
    <property type="match status" value="1"/>
</dbReference>
<evidence type="ECO:0000313" key="11">
    <source>
        <dbReference type="RefSeq" id="XP_020549610.1"/>
    </source>
</evidence>
<evidence type="ECO:0000256" key="7">
    <source>
        <dbReference type="SAM" id="Phobius"/>
    </source>
</evidence>
<feature type="transmembrane region" description="Helical" evidence="7">
    <location>
        <begin position="331"/>
        <end position="348"/>
    </location>
</feature>
<dbReference type="InterPro" id="IPR001046">
    <property type="entry name" value="NRAMP_fam"/>
</dbReference>
<feature type="transmembrane region" description="Helical" evidence="7">
    <location>
        <begin position="396"/>
        <end position="417"/>
    </location>
</feature>
<evidence type="ECO:0000256" key="1">
    <source>
        <dbReference type="ARBA" id="ARBA00004141"/>
    </source>
</evidence>
<organism evidence="10">
    <name type="scientific">Sesamum indicum</name>
    <name type="common">Oriental sesame</name>
    <name type="synonym">Sesamum orientale</name>
    <dbReference type="NCBI Taxonomy" id="4182"/>
    <lineage>
        <taxon>Eukaryota</taxon>
        <taxon>Viridiplantae</taxon>
        <taxon>Streptophyta</taxon>
        <taxon>Embryophyta</taxon>
        <taxon>Tracheophyta</taxon>
        <taxon>Spermatophyta</taxon>
        <taxon>Magnoliopsida</taxon>
        <taxon>eudicotyledons</taxon>
        <taxon>Gunneridae</taxon>
        <taxon>Pentapetalae</taxon>
        <taxon>asterids</taxon>
        <taxon>lamiids</taxon>
        <taxon>Lamiales</taxon>
        <taxon>Pedaliaceae</taxon>
        <taxon>Sesamum</taxon>
    </lineage>
</organism>
<keyword evidence="3 7" id="KW-0812">Transmembrane</keyword>
<feature type="transmembrane region" description="Helical" evidence="7">
    <location>
        <begin position="284"/>
        <end position="310"/>
    </location>
</feature>
<keyword evidence="8" id="KW-1185">Reference proteome</keyword>
<feature type="transmembrane region" description="Helical" evidence="7">
    <location>
        <begin position="92"/>
        <end position="114"/>
    </location>
</feature>
<dbReference type="OrthoDB" id="409173at2759"/>
<dbReference type="GO" id="GO:0015086">
    <property type="term" value="F:cadmium ion transmembrane transporter activity"/>
    <property type="evidence" value="ECO:0007669"/>
    <property type="project" value="TreeGrafter"/>
</dbReference>
<feature type="region of interest" description="Disordered" evidence="6">
    <location>
        <begin position="731"/>
        <end position="750"/>
    </location>
</feature>
<evidence type="ECO:0000256" key="5">
    <source>
        <dbReference type="ARBA" id="ARBA00023136"/>
    </source>
</evidence>
<dbReference type="RefSeq" id="XP_020549610.1">
    <property type="nucleotide sequence ID" value="XM_020693951.1"/>
</dbReference>
<evidence type="ECO:0000313" key="10">
    <source>
        <dbReference type="RefSeq" id="XP_011077341.1"/>
    </source>
</evidence>
<feature type="transmembrane region" description="Helical" evidence="7">
    <location>
        <begin position="354"/>
        <end position="376"/>
    </location>
</feature>
<dbReference type="PRINTS" id="PR00447">
    <property type="entry name" value="NATRESASSCMP"/>
</dbReference>
<comment type="subcellular location">
    <subcellularLocation>
        <location evidence="1">Membrane</location>
        <topology evidence="1">Multi-pass membrane protein</topology>
    </subcellularLocation>
</comment>
<evidence type="ECO:0000256" key="6">
    <source>
        <dbReference type="SAM" id="MobiDB-lite"/>
    </source>
</evidence>
<feature type="region of interest" description="Disordered" evidence="6">
    <location>
        <begin position="869"/>
        <end position="922"/>
    </location>
</feature>
<dbReference type="PANTHER" id="PTHR11706:SF75">
    <property type="entry name" value="ETHYLENE-INSENSITIVE PROTEIN 2"/>
    <property type="match status" value="1"/>
</dbReference>
<dbReference type="GeneID" id="105161379"/>
<reference evidence="10" key="1">
    <citation type="submission" date="2022-04" db="UniProtKB">
        <authorList>
            <consortium name="RefSeq"/>
        </authorList>
    </citation>
    <scope>IDENTIFICATION</scope>
</reference>
<protein>
    <submittedName>
        <fullName evidence="9 10">ETHYLENE-INSENSITIVE protein 2</fullName>
    </submittedName>
</protein>
<feature type="transmembrane region" description="Helical" evidence="7">
    <location>
        <begin position="156"/>
        <end position="176"/>
    </location>
</feature>
<name>A0A6I9T9S1_SESIN</name>
<feature type="transmembrane region" description="Helical" evidence="7">
    <location>
        <begin position="238"/>
        <end position="264"/>
    </location>
</feature>
<sequence length="1274" mass="138862">MESKTVTTDYQPSTRGRMLAAAGPVLWVAVSYVDPGKWAAAVDGGARFGFDLALLVLIINCAAILCHYLSARIAIATGKDLAQICSEEYDDIICVLLGIEAEVSMIALDLTMVLGTAYGLNVIVGIDLFNCVFLTGFDAVVFPILASFLGNPKAKFLSICLASFILVSYFCGVLLSQPESSVTMGGMLNKLSGENAYALMSLLGANIMPHNFYLHSSIVQQDQVQTNVSKVALCHDHFFATLCIFSGIFLVNCMLMNLAANVFYSSGLVSLTLQDALSLLEQVFRSSIASISLLVVMFFSSQLIALTWSLGRQVVAQDLFRLEIPGWLHRATIRIIAIIPALYCVWNSGAEGIFQLLVFTQVVIALLLPSSVIPLFRVASSRSIMGPYKVSRLVEFSALVSFVGMLGLKIVFVIEMIFGSSEWVSSLKWNIGSAVPIPYLTLLMAALASLCLMLLLATTPLKSASPGTNNRAMKWEEKSEMPESAIERVGTEVTEVPYRSEKAMEQQEPELSLKKSIRNCQTISILSPDLSSPETLADSESNLCLTMIQENKSEITFLKPAIGNPEATGTLSEGALAGVNEVVKSELLDASTLSDGGKDMVEKTLEIEGHVRNERDGDSRAWEAEELTKDVSESNQSLTSEGSESFRSLNCKIDSVGSGGGSLSRLAGLGRAARRQLTAILDEFWGQLFDFHGQATQEAKAKKLDVLLGVDSKVDSKSSFQSVKLEGASKQSTGYIPSTGGRGSDSSRVSSFCNPLKQHYGQSNIGLPLGMQQRSSISSNHMQLLDAYVRSSGHNMLESGERRYYSVHVPSTSDGYDQQPATIHGYDLKSYLGRMVKEEGSECRKDQLDSLMQNSTPSIKSESVYSYGRPLGQKPHSGSRTLTPPGFHNVPVSRNSSLKSERPFQNLYTPEPVGLPNTSPNERKFYSLPDISGLYIPQRDSSLSGNSSQRDKPMIYGQSINHPARKQPCLSAATLSGTALGFNGPPSSEFHRDAFSLHFNSSSAGSLWSKQPYEQFGVADKSPSVQEAASVVDIEAKLLQSFRSCIIKLLKLEGSDWLFGQNDGADEDIIDRVAAREKILYEVETRALDRKMQMDEADQSNFMPVPNCGEGCVWRVDLIISFGVWCIHRILDLSLMESRPELWGKYTYVLNRLQGIIDPAFSKTRSPMAPCFCLQLTVGEQPKPSPPISNGSLPPHSKPGRGKFTTAAMLLDIIKDVESAISCRKGRTGTAAGDVAFPKGKENLASVLKRYKRRLSNKPVGSQEIGHGLRKIAV</sequence>
<feature type="transmembrane region" description="Helical" evidence="7">
    <location>
        <begin position="52"/>
        <end position="71"/>
    </location>
</feature>